<comment type="caution">
    <text evidence="1">The sequence shown here is derived from an EMBL/GenBank/DDBJ whole genome shotgun (WGS) entry which is preliminary data.</text>
</comment>
<protein>
    <submittedName>
        <fullName evidence="1">Uncharacterized protein</fullName>
    </submittedName>
</protein>
<sequence length="73" mass="8318">MTAKKYVLFVRINGKNYSTCGVMLMTTPLHDDNTSVIHIATNLVYQDRTKYIEAGCHSIHEVYDQRVISLPTT</sequence>
<proteinExistence type="predicted"/>
<reference evidence="1" key="1">
    <citation type="submission" date="2018-05" db="EMBL/GenBank/DDBJ databases">
        <title>Draft genome of Mucuna pruriens seed.</title>
        <authorList>
            <person name="Nnadi N.E."/>
            <person name="Vos R."/>
            <person name="Hasami M.H."/>
            <person name="Devisetty U.K."/>
            <person name="Aguiy J.C."/>
        </authorList>
    </citation>
    <scope>NUCLEOTIDE SEQUENCE [LARGE SCALE GENOMIC DNA]</scope>
    <source>
        <strain evidence="1">JCA_2017</strain>
    </source>
</reference>
<dbReference type="EMBL" id="QJKJ01005116">
    <property type="protein sequence ID" value="RDX91471.1"/>
    <property type="molecule type" value="Genomic_DNA"/>
</dbReference>
<gene>
    <name evidence="1" type="ORF">CR513_26549</name>
</gene>
<evidence type="ECO:0000313" key="1">
    <source>
        <dbReference type="EMBL" id="RDX91471.1"/>
    </source>
</evidence>
<accession>A0A371GLM8</accession>
<dbReference type="AlphaFoldDB" id="A0A371GLM8"/>
<feature type="non-terminal residue" evidence="1">
    <location>
        <position position="73"/>
    </location>
</feature>
<dbReference type="Proteomes" id="UP000257109">
    <property type="component" value="Unassembled WGS sequence"/>
</dbReference>
<name>A0A371GLM8_MUCPR</name>
<organism evidence="1 2">
    <name type="scientific">Mucuna pruriens</name>
    <name type="common">Velvet bean</name>
    <name type="synonym">Dolichos pruriens</name>
    <dbReference type="NCBI Taxonomy" id="157652"/>
    <lineage>
        <taxon>Eukaryota</taxon>
        <taxon>Viridiplantae</taxon>
        <taxon>Streptophyta</taxon>
        <taxon>Embryophyta</taxon>
        <taxon>Tracheophyta</taxon>
        <taxon>Spermatophyta</taxon>
        <taxon>Magnoliopsida</taxon>
        <taxon>eudicotyledons</taxon>
        <taxon>Gunneridae</taxon>
        <taxon>Pentapetalae</taxon>
        <taxon>rosids</taxon>
        <taxon>fabids</taxon>
        <taxon>Fabales</taxon>
        <taxon>Fabaceae</taxon>
        <taxon>Papilionoideae</taxon>
        <taxon>50 kb inversion clade</taxon>
        <taxon>NPAAA clade</taxon>
        <taxon>indigoferoid/millettioid clade</taxon>
        <taxon>Phaseoleae</taxon>
        <taxon>Mucuna</taxon>
    </lineage>
</organism>
<evidence type="ECO:0000313" key="2">
    <source>
        <dbReference type="Proteomes" id="UP000257109"/>
    </source>
</evidence>
<keyword evidence="2" id="KW-1185">Reference proteome</keyword>